<comment type="caution">
    <text evidence="12">The sequence shown here is derived from an EMBL/GenBank/DDBJ whole genome shotgun (WGS) entry which is preliminary data.</text>
</comment>
<feature type="compositionally biased region" description="Polar residues" evidence="10">
    <location>
        <begin position="287"/>
        <end position="296"/>
    </location>
</feature>
<dbReference type="AlphaFoldDB" id="A0AAD8MEB6"/>
<reference evidence="12" key="2">
    <citation type="submission" date="2023-05" db="EMBL/GenBank/DDBJ databases">
        <authorList>
            <person name="Schelkunov M.I."/>
        </authorList>
    </citation>
    <scope>NUCLEOTIDE SEQUENCE</scope>
    <source>
        <strain evidence="12">Hsosn_3</strain>
        <tissue evidence="12">Leaf</tissue>
    </source>
</reference>
<evidence type="ECO:0000313" key="12">
    <source>
        <dbReference type="EMBL" id="KAK1369604.1"/>
    </source>
</evidence>
<dbReference type="InterPro" id="IPR040221">
    <property type="entry name" value="CDCA7/CDA7L"/>
</dbReference>
<evidence type="ECO:0000256" key="9">
    <source>
        <dbReference type="ARBA" id="ARBA00023242"/>
    </source>
</evidence>
<feature type="region of interest" description="Disordered" evidence="10">
    <location>
        <begin position="264"/>
        <end position="329"/>
    </location>
</feature>
<feature type="region of interest" description="Disordered" evidence="10">
    <location>
        <begin position="45"/>
        <end position="72"/>
    </location>
</feature>
<keyword evidence="3" id="KW-0963">Cytoplasm</keyword>
<reference evidence="12" key="1">
    <citation type="submission" date="2023-02" db="EMBL/GenBank/DDBJ databases">
        <title>Genome of toxic invasive species Heracleum sosnowskyi carries increased number of genes despite the absence of recent whole-genome duplications.</title>
        <authorList>
            <person name="Schelkunov M."/>
            <person name="Shtratnikova V."/>
            <person name="Makarenko M."/>
            <person name="Klepikova A."/>
            <person name="Omelchenko D."/>
            <person name="Novikova G."/>
            <person name="Obukhova E."/>
            <person name="Bogdanov V."/>
            <person name="Penin A."/>
            <person name="Logacheva M."/>
        </authorList>
    </citation>
    <scope>NUCLEOTIDE SEQUENCE</scope>
    <source>
        <strain evidence="12">Hsosn_3</strain>
        <tissue evidence="12">Leaf</tissue>
    </source>
</reference>
<name>A0AAD8MEB6_9APIA</name>
<dbReference type="InterPro" id="IPR018866">
    <property type="entry name" value="Znf-4CXXC_R1"/>
</dbReference>
<evidence type="ECO:0000256" key="6">
    <source>
        <dbReference type="ARBA" id="ARBA00022843"/>
    </source>
</evidence>
<evidence type="ECO:0000256" key="4">
    <source>
        <dbReference type="ARBA" id="ARBA00022499"/>
    </source>
</evidence>
<keyword evidence="13" id="KW-1185">Reference proteome</keyword>
<keyword evidence="8" id="KW-0804">Transcription</keyword>
<evidence type="ECO:0000313" key="13">
    <source>
        <dbReference type="Proteomes" id="UP001237642"/>
    </source>
</evidence>
<feature type="region of interest" description="Disordered" evidence="10">
    <location>
        <begin position="1"/>
        <end position="23"/>
    </location>
</feature>
<feature type="domain" description="Zinc-finger" evidence="11">
    <location>
        <begin position="158"/>
        <end position="254"/>
    </location>
</feature>
<dbReference type="PANTHER" id="PTHR31169">
    <property type="entry name" value="OS05G0300700 PROTEIN"/>
    <property type="match status" value="1"/>
</dbReference>
<feature type="compositionally biased region" description="Basic residues" evidence="10">
    <location>
        <begin position="1"/>
        <end position="11"/>
    </location>
</feature>
<evidence type="ECO:0000256" key="8">
    <source>
        <dbReference type="ARBA" id="ARBA00023163"/>
    </source>
</evidence>
<keyword evidence="12" id="KW-0131">Cell cycle</keyword>
<keyword evidence="9" id="KW-0539">Nucleus</keyword>
<proteinExistence type="predicted"/>
<accession>A0AAD8MEB6</accession>
<keyword evidence="5" id="KW-0597">Phosphoprotein</keyword>
<evidence type="ECO:0000256" key="5">
    <source>
        <dbReference type="ARBA" id="ARBA00022553"/>
    </source>
</evidence>
<dbReference type="Proteomes" id="UP001237642">
    <property type="component" value="Unassembled WGS sequence"/>
</dbReference>
<sequence length="329" mass="37469">MAMASKRRRRKESTTTMSDYEKMRLQRIKENKEKLEKMGILTLANNLKPPTTKPKRLPPSTSLTRRRSSRLTAAERVDYSENSLKNAQYVLIPMPEKDKRGSVRVPKSNKGRKHSDVCIKQNSNPEVYTEEHQRLLGDCKTVWDLDVDGFDEDGHRIYDQFQGKHCHQCRQKTLGHHTECSNCKAVEGQFCGDCLFTRYGENVVEANEDSSWTCPICRGICNCSRCRRAKGWEPTGDIYSKVKWQGFKSVAHYLIETRMEHKIEDPTPEYGLQVSADGESKPIDGEPSQSNHNSVLEISDDNKHGGTDEEYNATDSDSHDSSGDESEDS</sequence>
<evidence type="ECO:0000256" key="7">
    <source>
        <dbReference type="ARBA" id="ARBA00023015"/>
    </source>
</evidence>
<dbReference type="EMBL" id="JAUIZM010000008">
    <property type="protein sequence ID" value="KAK1369604.1"/>
    <property type="molecule type" value="Genomic_DNA"/>
</dbReference>
<organism evidence="12 13">
    <name type="scientific">Heracleum sosnowskyi</name>
    <dbReference type="NCBI Taxonomy" id="360622"/>
    <lineage>
        <taxon>Eukaryota</taxon>
        <taxon>Viridiplantae</taxon>
        <taxon>Streptophyta</taxon>
        <taxon>Embryophyta</taxon>
        <taxon>Tracheophyta</taxon>
        <taxon>Spermatophyta</taxon>
        <taxon>Magnoliopsida</taxon>
        <taxon>eudicotyledons</taxon>
        <taxon>Gunneridae</taxon>
        <taxon>Pentapetalae</taxon>
        <taxon>asterids</taxon>
        <taxon>campanulids</taxon>
        <taxon>Apiales</taxon>
        <taxon>Apiaceae</taxon>
        <taxon>Apioideae</taxon>
        <taxon>apioid superclade</taxon>
        <taxon>Tordylieae</taxon>
        <taxon>Tordyliinae</taxon>
        <taxon>Heracleum</taxon>
    </lineage>
</organism>
<dbReference type="Pfam" id="PF10497">
    <property type="entry name" value="zf-4CXXC_R1"/>
    <property type="match status" value="1"/>
</dbReference>
<dbReference type="GO" id="GO:0051301">
    <property type="term" value="P:cell division"/>
    <property type="evidence" value="ECO:0007669"/>
    <property type="project" value="UniProtKB-KW"/>
</dbReference>
<dbReference type="GO" id="GO:0006355">
    <property type="term" value="P:regulation of DNA-templated transcription"/>
    <property type="evidence" value="ECO:0007669"/>
    <property type="project" value="InterPro"/>
</dbReference>
<gene>
    <name evidence="12" type="ORF">POM88_035696</name>
</gene>
<dbReference type="GO" id="GO:0005634">
    <property type="term" value="C:nucleus"/>
    <property type="evidence" value="ECO:0007669"/>
    <property type="project" value="UniProtKB-SubCell"/>
</dbReference>
<comment type="subcellular location">
    <subcellularLocation>
        <location evidence="2">Cytoplasm</location>
    </subcellularLocation>
    <subcellularLocation>
        <location evidence="1">Nucleus</location>
    </subcellularLocation>
</comment>
<keyword evidence="4" id="KW-1017">Isopeptide bond</keyword>
<dbReference type="PANTHER" id="PTHR31169:SF33">
    <property type="entry name" value="CELL DIVISION CYCLE-ASSOCIATED 7-LIKE PROTEIN"/>
    <property type="match status" value="1"/>
</dbReference>
<protein>
    <submittedName>
        <fullName evidence="12">Cell division cycle-associated 7-like protein</fullName>
    </submittedName>
</protein>
<keyword evidence="7" id="KW-0805">Transcription regulation</keyword>
<dbReference type="GO" id="GO:0005737">
    <property type="term" value="C:cytoplasm"/>
    <property type="evidence" value="ECO:0007669"/>
    <property type="project" value="UniProtKB-SubCell"/>
</dbReference>
<evidence type="ECO:0000256" key="1">
    <source>
        <dbReference type="ARBA" id="ARBA00004123"/>
    </source>
</evidence>
<evidence type="ECO:0000259" key="11">
    <source>
        <dbReference type="Pfam" id="PF10497"/>
    </source>
</evidence>
<keyword evidence="6" id="KW-0832">Ubl conjugation</keyword>
<evidence type="ECO:0000256" key="2">
    <source>
        <dbReference type="ARBA" id="ARBA00004496"/>
    </source>
</evidence>
<evidence type="ECO:0000256" key="10">
    <source>
        <dbReference type="SAM" id="MobiDB-lite"/>
    </source>
</evidence>
<evidence type="ECO:0000256" key="3">
    <source>
        <dbReference type="ARBA" id="ARBA00022490"/>
    </source>
</evidence>
<keyword evidence="12" id="KW-0132">Cell division</keyword>